<protein>
    <submittedName>
        <fullName evidence="2">Uncharacterized protein</fullName>
    </submittedName>
</protein>
<dbReference type="RefSeq" id="WP_093394609.1">
    <property type="nucleotide sequence ID" value="NZ_LT629736.1"/>
</dbReference>
<keyword evidence="1" id="KW-0812">Transmembrane</keyword>
<keyword evidence="1" id="KW-1133">Transmembrane helix</keyword>
<proteinExistence type="predicted"/>
<evidence type="ECO:0000256" key="1">
    <source>
        <dbReference type="SAM" id="Phobius"/>
    </source>
</evidence>
<organism evidence="2 3">
    <name type="scientific">Halopseudomonas xinjiangensis</name>
    <dbReference type="NCBI Taxonomy" id="487184"/>
    <lineage>
        <taxon>Bacteria</taxon>
        <taxon>Pseudomonadati</taxon>
        <taxon>Pseudomonadota</taxon>
        <taxon>Gammaproteobacteria</taxon>
        <taxon>Pseudomonadales</taxon>
        <taxon>Pseudomonadaceae</taxon>
        <taxon>Halopseudomonas</taxon>
    </lineage>
</organism>
<dbReference type="EMBL" id="LT629736">
    <property type="protein sequence ID" value="SDS81063.1"/>
    <property type="molecule type" value="Genomic_DNA"/>
</dbReference>
<dbReference type="STRING" id="487184.SAMN05216421_2240"/>
<sequence length="109" mass="11875">MAEKQEVNKLPLILTAMGTVFFTVMVLHLYGYLNIAREEEGLLVAEFGLVTVGSEEAGQLRSRAANQVAECVDGVLVLHDARHNGLSGLLVDQRQRVVRCNAQSVPVAE</sequence>
<reference evidence="3" key="1">
    <citation type="submission" date="2016-10" db="EMBL/GenBank/DDBJ databases">
        <authorList>
            <person name="Varghese N."/>
            <person name="Submissions S."/>
        </authorList>
    </citation>
    <scope>NUCLEOTIDE SEQUENCE [LARGE SCALE GENOMIC DNA]</scope>
    <source>
        <strain evidence="3">NRRL B-51270</strain>
    </source>
</reference>
<name>A0A1H1V8S2_9GAMM</name>
<dbReference type="AlphaFoldDB" id="A0A1H1V8S2"/>
<gene>
    <name evidence="2" type="ORF">SAMN05216421_2240</name>
</gene>
<evidence type="ECO:0000313" key="2">
    <source>
        <dbReference type="EMBL" id="SDS81063.1"/>
    </source>
</evidence>
<accession>A0A1H1V8S2</accession>
<evidence type="ECO:0000313" key="3">
    <source>
        <dbReference type="Proteomes" id="UP000243207"/>
    </source>
</evidence>
<dbReference type="OrthoDB" id="6974541at2"/>
<keyword evidence="3" id="KW-1185">Reference proteome</keyword>
<dbReference type="Proteomes" id="UP000243207">
    <property type="component" value="Chromosome I"/>
</dbReference>
<keyword evidence="1" id="KW-0472">Membrane</keyword>
<feature type="transmembrane region" description="Helical" evidence="1">
    <location>
        <begin position="12"/>
        <end position="33"/>
    </location>
</feature>